<evidence type="ECO:0000313" key="2">
    <source>
        <dbReference type="Proteomes" id="UP000533641"/>
    </source>
</evidence>
<organism evidence="1 2">
    <name type="scientific">Rhizobium mongolense</name>
    <dbReference type="NCBI Taxonomy" id="57676"/>
    <lineage>
        <taxon>Bacteria</taxon>
        <taxon>Pseudomonadati</taxon>
        <taxon>Pseudomonadota</taxon>
        <taxon>Alphaproteobacteria</taxon>
        <taxon>Hyphomicrobiales</taxon>
        <taxon>Rhizobiaceae</taxon>
        <taxon>Rhizobium/Agrobacterium group</taxon>
        <taxon>Rhizobium</taxon>
    </lineage>
</organism>
<dbReference type="AlphaFoldDB" id="A0A7W6RJB2"/>
<accession>A0A7W6RJB2</accession>
<gene>
    <name evidence="1" type="ORF">GGE12_000562</name>
</gene>
<dbReference type="RefSeq" id="WP_183922764.1">
    <property type="nucleotide sequence ID" value="NZ_JACIGM010000001.1"/>
</dbReference>
<proteinExistence type="predicted"/>
<name>A0A7W6RJB2_9HYPH</name>
<sequence>MSPFDRLPLFATDRELALAVVGKERATMWIKTVIPQLERKGFPRVDPLHDGRPVPLVRKFYDGYFGITAGFAVAAPDGKENLGMWKRDRDKKIKTKCGDPKP</sequence>
<reference evidence="1 2" key="1">
    <citation type="submission" date="2020-08" db="EMBL/GenBank/DDBJ databases">
        <title>Genomic Encyclopedia of Type Strains, Phase IV (KMG-V): Genome sequencing to study the core and pangenomes of soil and plant-associated prokaryotes.</title>
        <authorList>
            <person name="Whitman W."/>
        </authorList>
    </citation>
    <scope>NUCLEOTIDE SEQUENCE [LARGE SCALE GENOMIC DNA]</scope>
    <source>
        <strain evidence="1 2">SEMIA 402</strain>
    </source>
</reference>
<dbReference type="Proteomes" id="UP000533641">
    <property type="component" value="Unassembled WGS sequence"/>
</dbReference>
<comment type="caution">
    <text evidence="1">The sequence shown here is derived from an EMBL/GenBank/DDBJ whole genome shotgun (WGS) entry which is preliminary data.</text>
</comment>
<protein>
    <submittedName>
        <fullName evidence="1">Uncharacterized protein</fullName>
    </submittedName>
</protein>
<dbReference type="EMBL" id="JACIGM010000001">
    <property type="protein sequence ID" value="MBB4272820.1"/>
    <property type="molecule type" value="Genomic_DNA"/>
</dbReference>
<evidence type="ECO:0000313" key="1">
    <source>
        <dbReference type="EMBL" id="MBB4272820.1"/>
    </source>
</evidence>